<gene>
    <name evidence="3" type="ORF">AND_001140</name>
</gene>
<feature type="compositionally biased region" description="Basic and acidic residues" evidence="2">
    <location>
        <begin position="326"/>
        <end position="345"/>
    </location>
</feature>
<feature type="compositionally biased region" description="Basic and acidic residues" evidence="2">
    <location>
        <begin position="130"/>
        <end position="141"/>
    </location>
</feature>
<accession>W5JUV1</accession>
<dbReference type="OMA" id="HISATHW"/>
<feature type="compositionally biased region" description="Acidic residues" evidence="2">
    <location>
        <begin position="299"/>
        <end position="318"/>
    </location>
</feature>
<dbReference type="EMBL" id="ADMH02000298">
    <property type="protein sequence ID" value="ETN67063.1"/>
    <property type="molecule type" value="Genomic_DNA"/>
</dbReference>
<evidence type="ECO:0000313" key="3">
    <source>
        <dbReference type="EMBL" id="ETN67063.1"/>
    </source>
</evidence>
<reference evidence="3" key="2">
    <citation type="submission" date="2010-05" db="EMBL/GenBank/DDBJ databases">
        <authorList>
            <person name="Almeida L.G."/>
            <person name="Nicolas M.F."/>
            <person name="Souza R.C."/>
            <person name="Vasconcelos A.T.R."/>
        </authorList>
    </citation>
    <scope>NUCLEOTIDE SEQUENCE</scope>
</reference>
<evidence type="ECO:0008006" key="6">
    <source>
        <dbReference type="Google" id="ProtNLM"/>
    </source>
</evidence>
<feature type="region of interest" description="Disordered" evidence="2">
    <location>
        <begin position="1"/>
        <end position="45"/>
    </location>
</feature>
<dbReference type="VEuPathDB" id="VectorBase:ADAC001140"/>
<evidence type="ECO:0000313" key="5">
    <source>
        <dbReference type="Proteomes" id="UP000000673"/>
    </source>
</evidence>
<evidence type="ECO:0000256" key="1">
    <source>
        <dbReference type="SAM" id="Coils"/>
    </source>
</evidence>
<organism evidence="3">
    <name type="scientific">Anopheles darlingi</name>
    <name type="common">Mosquito</name>
    <dbReference type="NCBI Taxonomy" id="43151"/>
    <lineage>
        <taxon>Eukaryota</taxon>
        <taxon>Metazoa</taxon>
        <taxon>Ecdysozoa</taxon>
        <taxon>Arthropoda</taxon>
        <taxon>Hexapoda</taxon>
        <taxon>Insecta</taxon>
        <taxon>Pterygota</taxon>
        <taxon>Neoptera</taxon>
        <taxon>Endopterygota</taxon>
        <taxon>Diptera</taxon>
        <taxon>Nematocera</taxon>
        <taxon>Culicoidea</taxon>
        <taxon>Culicidae</taxon>
        <taxon>Anophelinae</taxon>
        <taxon>Anopheles</taxon>
    </lineage>
</organism>
<name>W5JUV1_ANODA</name>
<evidence type="ECO:0000313" key="4">
    <source>
        <dbReference type="EnsemblMetazoa" id="ADAC001140-PA"/>
    </source>
</evidence>
<reference evidence="4" key="4">
    <citation type="submission" date="2015-06" db="UniProtKB">
        <authorList>
            <consortium name="EnsemblMetazoa"/>
        </authorList>
    </citation>
    <scope>IDENTIFICATION</scope>
</reference>
<feature type="coiled-coil region" evidence="1">
    <location>
        <begin position="56"/>
        <end position="118"/>
    </location>
</feature>
<dbReference type="Proteomes" id="UP000000673">
    <property type="component" value="Unassembled WGS sequence"/>
</dbReference>
<dbReference type="EnsemblMetazoa" id="ADAC001140-RA">
    <property type="protein sequence ID" value="ADAC001140-PA"/>
    <property type="gene ID" value="ADAC001140"/>
</dbReference>
<sequence length="371" mass="42563">MVYTKRKRGRPSKELDAQNGNKREKTPVLQAQQSEEEGEEDLVPQASIPDSLQTLLETLSQQAALILEQNARIEQRITCLEQGISRIDQQNGLLELQNDRIEQQIVRIDQRTVKMEEQLSYISTPVSIENRADASTPEKRTTQTSEAATDGLSSADQPFSIRPATTGDEVRHLNAMLGDKAYWEEATKWLDWNVYEDKSRDRMNKTVDLLISPALQTKCYWNSALNDSKMPLLKSQRNILNVIKHISATHWETVTDAAVEEFVARKIRLARRNQTRQGTVVPRSKTIRVTVNSCDETSVELDENTSIDSSIESEDIDNDQQQQRQEQTHEINEEKLIKETHHTWNDDDTSLDLDEDDLDSIDDELEEIEFE</sequence>
<evidence type="ECO:0000256" key="2">
    <source>
        <dbReference type="SAM" id="MobiDB-lite"/>
    </source>
</evidence>
<keyword evidence="1" id="KW-0175">Coiled coil</keyword>
<feature type="region of interest" description="Disordered" evidence="2">
    <location>
        <begin position="128"/>
        <end position="159"/>
    </location>
</feature>
<dbReference type="VEuPathDB" id="VectorBase:ADAR2_005154"/>
<feature type="compositionally biased region" description="Polar residues" evidence="2">
    <location>
        <begin position="142"/>
        <end position="157"/>
    </location>
</feature>
<keyword evidence="5" id="KW-1185">Reference proteome</keyword>
<dbReference type="HOGENOM" id="CLU_746439_0_0_1"/>
<reference evidence="3 5" key="1">
    <citation type="journal article" date="2010" name="BMC Genomics">
        <title>Combination of measures distinguishes pre-miRNAs from other stem-loops in the genome of the newly sequenced Anopheles darlingi.</title>
        <authorList>
            <person name="Mendes N.D."/>
            <person name="Freitas A.T."/>
            <person name="Vasconcelos A.T."/>
            <person name="Sagot M.F."/>
        </authorList>
    </citation>
    <scope>NUCLEOTIDE SEQUENCE</scope>
</reference>
<reference evidence="3" key="3">
    <citation type="journal article" date="2013" name="Nucleic Acids Res.">
        <title>The genome of Anopheles darlingi, the main neotropical malaria vector.</title>
        <authorList>
            <person name="Marinotti O."/>
            <person name="Cerqueira G.C."/>
            <person name="de Almeida L.G."/>
            <person name="Ferro M.I."/>
            <person name="Loreto E.L."/>
            <person name="Zaha A."/>
            <person name="Teixeira S.M."/>
            <person name="Wespiser A.R."/>
            <person name="Almeida E Silva A."/>
            <person name="Schlindwein A.D."/>
            <person name="Pacheco A.C."/>
            <person name="Silva A.L."/>
            <person name="Graveley B.R."/>
            <person name="Walenz B.P."/>
            <person name="Lima Bde A."/>
            <person name="Ribeiro C.A."/>
            <person name="Nunes-Silva C.G."/>
            <person name="de Carvalho C.R."/>
            <person name="Soares C.M."/>
            <person name="de Menezes C.B."/>
            <person name="Matiolli C."/>
            <person name="Caffrey D."/>
            <person name="Araujo D.A."/>
            <person name="de Oliveira D.M."/>
            <person name="Golenbock D."/>
            <person name="Grisard E.C."/>
            <person name="Fantinatti-Garboggini F."/>
            <person name="de Carvalho F.M."/>
            <person name="Barcellos F.G."/>
            <person name="Prosdocimi F."/>
            <person name="May G."/>
            <person name="Azevedo Junior G.M."/>
            <person name="Guimaraes G.M."/>
            <person name="Goldman G.H."/>
            <person name="Padilha I.Q."/>
            <person name="Batista Jda S."/>
            <person name="Ferro J.A."/>
            <person name="Ribeiro J.M."/>
            <person name="Fietto J.L."/>
            <person name="Dabbas K.M."/>
            <person name="Cerdeira L."/>
            <person name="Agnez-Lima L.F."/>
            <person name="Brocchi M."/>
            <person name="de Carvalho M.O."/>
            <person name="Teixeira Mde M."/>
            <person name="Diniz Maia Mde M."/>
            <person name="Goldman M.H."/>
            <person name="Cruz Schneider M.P."/>
            <person name="Felipe M.S."/>
            <person name="Hungria M."/>
            <person name="Nicolas M.F."/>
            <person name="Pereira M."/>
            <person name="Montes M.A."/>
            <person name="Cantao M.E."/>
            <person name="Vincentz M."/>
            <person name="Rafael M.S."/>
            <person name="Silverman N."/>
            <person name="Stoco P.H."/>
            <person name="Souza R.C."/>
            <person name="Vicentini R."/>
            <person name="Gazzinelli R.T."/>
            <person name="Neves Rde O."/>
            <person name="Silva R."/>
            <person name="Astolfi-Filho S."/>
            <person name="Maciel T.E."/>
            <person name="Urmenyi T.P."/>
            <person name="Tadei W.P."/>
            <person name="Camargo E.P."/>
            <person name="de Vasconcelos A.T."/>
        </authorList>
    </citation>
    <scope>NUCLEOTIDE SEQUENCE</scope>
</reference>
<dbReference type="AlphaFoldDB" id="W5JUV1"/>
<feature type="region of interest" description="Disordered" evidence="2">
    <location>
        <begin position="299"/>
        <end position="371"/>
    </location>
</feature>
<feature type="compositionally biased region" description="Basic residues" evidence="2">
    <location>
        <begin position="1"/>
        <end position="10"/>
    </location>
</feature>
<protein>
    <recommendedName>
        <fullName evidence="6">DUF4806 domain-containing protein</fullName>
    </recommendedName>
</protein>
<proteinExistence type="predicted"/>
<feature type="compositionally biased region" description="Acidic residues" evidence="2">
    <location>
        <begin position="346"/>
        <end position="371"/>
    </location>
</feature>
<feature type="compositionally biased region" description="Basic and acidic residues" evidence="2">
    <location>
        <begin position="11"/>
        <end position="26"/>
    </location>
</feature>